<dbReference type="Proteomes" id="UP000008555">
    <property type="component" value="Chromosome"/>
</dbReference>
<keyword evidence="1" id="KW-0677">Repeat</keyword>
<feature type="compositionally biased region" description="Basic and acidic residues" evidence="3">
    <location>
        <begin position="18"/>
        <end position="29"/>
    </location>
</feature>
<name>A9KGV4_COXBN</name>
<evidence type="ECO:0000313" key="4">
    <source>
        <dbReference type="EMBL" id="ABS78511.2"/>
    </source>
</evidence>
<keyword evidence="2" id="KW-0040">ANK repeat</keyword>
<evidence type="ECO:0000313" key="5">
    <source>
        <dbReference type="Proteomes" id="UP000008555"/>
    </source>
</evidence>
<sequence>MGQNTTRATTMKRTHFQFGDESKNDEEKSLSFSSSSGPSLPHSSPIAQPPLMGHQSLNPLESRYRQLKDAMRRRSWSDVIECLWECDDAVAFQSDNQGNTVLHEAVLLEDSKILTQLLTWLVRKNLLLTALEQTNQKKETVWHLVCQSKNPKALLMPTIQTCYQIWKGDKRDYVREFGERKKSIAEATKETKKRKAEQKDSDQAAEQKSTKKERPISEFPPPYPDFKINKPNSFNKTPFDLLLEKAENLDAIELLLQYPWLGIEIKENGSKVIDVRKTLHRAQSSTFFRAQPARLAADEKAPESSSTWTVETSQRLLNVFFWYATHCGAQKEAELLWEKGADFSSVNESGWNAILWAASSGDIKTLKWCLDPERWKGTWVEKRGGPYAITTNDGSNVLLLAIFSGNLKMLEDLEKAGLSLDNLSTARKHPVSAAIRSGNPKMVAKLLKSFSLEEVVNYHTDDPFLVAAEQGYPLLLENLKKKMKKKNFPPSSLKPLLLINSPAANIAAFKNHLDVLSWLKKIQLESFSFFPDKRSQLATLISAVIANQVGIVEWLIEDKFHADWQSTKDDYGNDLVLLTTGADHLEMLKWLVERKGLPLNSRNKQGRGAVLMAARYGCFEILKWLIEEKKLSLNDMDSAKSNVVLAGARSGNLALLKWLIDEKNLSLSTTDAAGNTPCLA</sequence>
<feature type="compositionally biased region" description="Low complexity" evidence="3">
    <location>
        <begin position="30"/>
        <end position="45"/>
    </location>
</feature>
<reference evidence="4 5" key="1">
    <citation type="journal article" date="2009" name="Infect. Immun.">
        <title>Comparative genomics reveal extensive transposon-mediated genomic plasticity and diversity among potential effector proteins within the genus Coxiella.</title>
        <authorList>
            <person name="Beare P.A."/>
            <person name="Unsworth N."/>
            <person name="Andoh M."/>
            <person name="Voth D.E."/>
            <person name="Omsland A."/>
            <person name="Gilk S.D."/>
            <person name="Williams K.P."/>
            <person name="Sobral B.W."/>
            <person name="Kupko J.J.III."/>
            <person name="Porcella S.F."/>
            <person name="Samuel J.E."/>
            <person name="Heinzen R.A."/>
        </authorList>
    </citation>
    <scope>NUCLEOTIDE SEQUENCE [LARGE SCALE GENOMIC DNA]</scope>
    <source>
        <strain evidence="4 5">Dugway 5J108-111</strain>
    </source>
</reference>
<dbReference type="HOGENOM" id="CLU_404259_0_0_6"/>
<gene>
    <name evidence="4" type="ordered locus">CBUD_2035</name>
</gene>
<protein>
    <submittedName>
        <fullName evidence="4">Ankyrin repeat protein</fullName>
    </submittedName>
</protein>
<dbReference type="InterPro" id="IPR002110">
    <property type="entry name" value="Ankyrin_rpt"/>
</dbReference>
<organism evidence="4 5">
    <name type="scientific">Coxiella burnetii (strain Dugway 5J108-111)</name>
    <dbReference type="NCBI Taxonomy" id="434922"/>
    <lineage>
        <taxon>Bacteria</taxon>
        <taxon>Pseudomonadati</taxon>
        <taxon>Pseudomonadota</taxon>
        <taxon>Gammaproteobacteria</taxon>
        <taxon>Legionellales</taxon>
        <taxon>Coxiellaceae</taxon>
        <taxon>Coxiella</taxon>
    </lineage>
</organism>
<dbReference type="KEGG" id="cbd:CBUD_2035"/>
<dbReference type="Pfam" id="PF12796">
    <property type="entry name" value="Ank_2"/>
    <property type="match status" value="1"/>
</dbReference>
<dbReference type="RefSeq" id="WP_011997383.1">
    <property type="nucleotide sequence ID" value="NC_009727.1"/>
</dbReference>
<dbReference type="AlphaFoldDB" id="A9KGV4"/>
<dbReference type="SUPFAM" id="SSF48403">
    <property type="entry name" value="Ankyrin repeat"/>
    <property type="match status" value="2"/>
</dbReference>
<evidence type="ECO:0000256" key="2">
    <source>
        <dbReference type="ARBA" id="ARBA00023043"/>
    </source>
</evidence>
<dbReference type="PANTHER" id="PTHR24198">
    <property type="entry name" value="ANKYRIN REPEAT AND PROTEIN KINASE DOMAIN-CONTAINING PROTEIN"/>
    <property type="match status" value="1"/>
</dbReference>
<dbReference type="SMART" id="SM00248">
    <property type="entry name" value="ANK"/>
    <property type="match status" value="8"/>
</dbReference>
<evidence type="ECO:0000256" key="3">
    <source>
        <dbReference type="SAM" id="MobiDB-lite"/>
    </source>
</evidence>
<proteinExistence type="predicted"/>
<dbReference type="InterPro" id="IPR036770">
    <property type="entry name" value="Ankyrin_rpt-contain_sf"/>
</dbReference>
<dbReference type="PANTHER" id="PTHR24198:SF165">
    <property type="entry name" value="ANKYRIN REPEAT-CONTAINING PROTEIN-RELATED"/>
    <property type="match status" value="1"/>
</dbReference>
<dbReference type="Gene3D" id="1.25.40.20">
    <property type="entry name" value="Ankyrin repeat-containing domain"/>
    <property type="match status" value="3"/>
</dbReference>
<feature type="region of interest" description="Disordered" evidence="3">
    <location>
        <begin position="1"/>
        <end position="55"/>
    </location>
</feature>
<feature type="region of interest" description="Disordered" evidence="3">
    <location>
        <begin position="187"/>
        <end position="222"/>
    </location>
</feature>
<dbReference type="EMBL" id="CP000733">
    <property type="protein sequence ID" value="ABS78511.2"/>
    <property type="molecule type" value="Genomic_DNA"/>
</dbReference>
<accession>A9KGV4</accession>
<evidence type="ECO:0000256" key="1">
    <source>
        <dbReference type="ARBA" id="ARBA00022737"/>
    </source>
</evidence>